<dbReference type="InterPro" id="IPR026870">
    <property type="entry name" value="Zinc_ribbon_dom"/>
</dbReference>
<evidence type="ECO:0000313" key="4">
    <source>
        <dbReference type="Proteomes" id="UP000824133"/>
    </source>
</evidence>
<feature type="domain" description="Zinc-ribbon" evidence="2">
    <location>
        <begin position="8"/>
        <end position="29"/>
    </location>
</feature>
<evidence type="ECO:0000259" key="2">
    <source>
        <dbReference type="Pfam" id="PF13240"/>
    </source>
</evidence>
<proteinExistence type="predicted"/>
<sequence length="74" mass="7492">MKVGGAMFCPNCGTGVGDNARFCPKCGAQVMGRYCQDSCALSDSPIGPPSGVATPPAASRPGSASSPTRSRRRT</sequence>
<evidence type="ECO:0000256" key="1">
    <source>
        <dbReference type="SAM" id="MobiDB-lite"/>
    </source>
</evidence>
<feature type="compositionally biased region" description="Low complexity" evidence="1">
    <location>
        <begin position="53"/>
        <end position="68"/>
    </location>
</feature>
<feature type="region of interest" description="Disordered" evidence="1">
    <location>
        <begin position="46"/>
        <end position="74"/>
    </location>
</feature>
<dbReference type="Proteomes" id="UP000824133">
    <property type="component" value="Unassembled WGS sequence"/>
</dbReference>
<reference evidence="3" key="2">
    <citation type="submission" date="2021-04" db="EMBL/GenBank/DDBJ databases">
        <authorList>
            <person name="Gilroy R."/>
        </authorList>
    </citation>
    <scope>NUCLEOTIDE SEQUENCE</scope>
    <source>
        <strain evidence="3">ChiHjej10B9-743</strain>
    </source>
</reference>
<accession>A0A9D1ZAX1</accession>
<comment type="caution">
    <text evidence="3">The sequence shown here is derived from an EMBL/GenBank/DDBJ whole genome shotgun (WGS) entry which is preliminary data.</text>
</comment>
<dbReference type="AlphaFoldDB" id="A0A9D1ZAX1"/>
<evidence type="ECO:0000313" key="3">
    <source>
        <dbReference type="EMBL" id="HIY79657.1"/>
    </source>
</evidence>
<protein>
    <submittedName>
        <fullName evidence="3">Zinc-ribbon domain-containing protein</fullName>
    </submittedName>
</protein>
<dbReference type="Pfam" id="PF13240">
    <property type="entry name" value="Zn_Ribbon_1"/>
    <property type="match status" value="1"/>
</dbReference>
<dbReference type="EMBL" id="DXCP01000033">
    <property type="protein sequence ID" value="HIY79657.1"/>
    <property type="molecule type" value="Genomic_DNA"/>
</dbReference>
<reference evidence="3" key="1">
    <citation type="journal article" date="2021" name="PeerJ">
        <title>Extensive microbial diversity within the chicken gut microbiome revealed by metagenomics and culture.</title>
        <authorList>
            <person name="Gilroy R."/>
            <person name="Ravi A."/>
            <person name="Getino M."/>
            <person name="Pursley I."/>
            <person name="Horton D.L."/>
            <person name="Alikhan N.F."/>
            <person name="Baker D."/>
            <person name="Gharbi K."/>
            <person name="Hall N."/>
            <person name="Watson M."/>
            <person name="Adriaenssens E.M."/>
            <person name="Foster-Nyarko E."/>
            <person name="Jarju S."/>
            <person name="Secka A."/>
            <person name="Antonio M."/>
            <person name="Oren A."/>
            <person name="Chaudhuri R.R."/>
            <person name="La Ragione R."/>
            <person name="Hildebrand F."/>
            <person name="Pallen M.J."/>
        </authorList>
    </citation>
    <scope>NUCLEOTIDE SEQUENCE</scope>
    <source>
        <strain evidence="3">ChiHjej10B9-743</strain>
    </source>
</reference>
<gene>
    <name evidence="3" type="ORF">IAA42_04380</name>
</gene>
<name>A0A9D1ZAX1_9ACTN</name>
<organism evidence="3 4">
    <name type="scientific">Candidatus Olsenella excrementavium</name>
    <dbReference type="NCBI Taxonomy" id="2838709"/>
    <lineage>
        <taxon>Bacteria</taxon>
        <taxon>Bacillati</taxon>
        <taxon>Actinomycetota</taxon>
        <taxon>Coriobacteriia</taxon>
        <taxon>Coriobacteriales</taxon>
        <taxon>Atopobiaceae</taxon>
        <taxon>Olsenella</taxon>
    </lineage>
</organism>